<feature type="signal peptide" evidence="2">
    <location>
        <begin position="1"/>
        <end position="20"/>
    </location>
</feature>
<sequence>MSIILLFFFLLSLSMHACNARHLGVIDKESGRQLDLSGKDVEKARLDNTSVPSKMKPSSLFEELGMQPEGAANGESMIDESWGGASTQKSKRSEGLLKEVDNKEGTISGVVQMESLVSVSWPVPHDKGRDHDPGFNLDYAPPKTHPPSHN</sequence>
<feature type="compositionally biased region" description="Basic and acidic residues" evidence="1">
    <location>
        <begin position="124"/>
        <end position="133"/>
    </location>
</feature>
<organism evidence="3 4">
    <name type="scientific">Tetracentron sinense</name>
    <name type="common">Spur-leaf</name>
    <dbReference type="NCBI Taxonomy" id="13715"/>
    <lineage>
        <taxon>Eukaryota</taxon>
        <taxon>Viridiplantae</taxon>
        <taxon>Streptophyta</taxon>
        <taxon>Embryophyta</taxon>
        <taxon>Tracheophyta</taxon>
        <taxon>Spermatophyta</taxon>
        <taxon>Magnoliopsida</taxon>
        <taxon>Trochodendrales</taxon>
        <taxon>Trochodendraceae</taxon>
        <taxon>Tetracentron</taxon>
    </lineage>
</organism>
<accession>A0A834YCW3</accession>
<reference evidence="3 4" key="1">
    <citation type="submission" date="2020-04" db="EMBL/GenBank/DDBJ databases">
        <title>Plant Genome Project.</title>
        <authorList>
            <person name="Zhang R.-G."/>
        </authorList>
    </citation>
    <scope>NUCLEOTIDE SEQUENCE [LARGE SCALE GENOMIC DNA]</scope>
    <source>
        <strain evidence="3">YNK0</strain>
        <tissue evidence="3">Leaf</tissue>
    </source>
</reference>
<dbReference type="InterPro" id="IPR053313">
    <property type="entry name" value="RGF"/>
</dbReference>
<dbReference type="AlphaFoldDB" id="A0A834YCW3"/>
<evidence type="ECO:0000256" key="2">
    <source>
        <dbReference type="SAM" id="SignalP"/>
    </source>
</evidence>
<name>A0A834YCW3_TETSI</name>
<feature type="compositionally biased region" description="Basic and acidic residues" evidence="1">
    <location>
        <begin position="91"/>
        <end position="104"/>
    </location>
</feature>
<feature type="region of interest" description="Disordered" evidence="1">
    <location>
        <begin position="64"/>
        <end position="104"/>
    </location>
</feature>
<evidence type="ECO:0000256" key="1">
    <source>
        <dbReference type="SAM" id="MobiDB-lite"/>
    </source>
</evidence>
<dbReference type="Proteomes" id="UP000655225">
    <property type="component" value="Unassembled WGS sequence"/>
</dbReference>
<proteinExistence type="predicted"/>
<dbReference type="PANTHER" id="PTHR34961:SF1">
    <property type="entry name" value="ROOT MERISTEM GROWTH FACTOR 10"/>
    <property type="match status" value="1"/>
</dbReference>
<dbReference type="EMBL" id="JABCRI010000022">
    <property type="protein sequence ID" value="KAF8379248.1"/>
    <property type="molecule type" value="Genomic_DNA"/>
</dbReference>
<feature type="chain" id="PRO_5032744441" evidence="2">
    <location>
        <begin position="21"/>
        <end position="150"/>
    </location>
</feature>
<keyword evidence="4" id="KW-1185">Reference proteome</keyword>
<dbReference type="OrthoDB" id="1935364at2759"/>
<dbReference type="OMA" id="RVPHNKK"/>
<dbReference type="PANTHER" id="PTHR34961">
    <property type="entry name" value="TRANSMEMBRANE PROTEIN"/>
    <property type="match status" value="1"/>
</dbReference>
<feature type="region of interest" description="Disordered" evidence="1">
    <location>
        <begin position="121"/>
        <end position="150"/>
    </location>
</feature>
<protein>
    <submittedName>
        <fullName evidence="3">Uncharacterized protein</fullName>
    </submittedName>
</protein>
<keyword evidence="2" id="KW-0732">Signal</keyword>
<comment type="caution">
    <text evidence="3">The sequence shown here is derived from an EMBL/GenBank/DDBJ whole genome shotgun (WGS) entry which is preliminary data.</text>
</comment>
<gene>
    <name evidence="3" type="ORF">HHK36_028680</name>
</gene>
<evidence type="ECO:0000313" key="3">
    <source>
        <dbReference type="EMBL" id="KAF8379248.1"/>
    </source>
</evidence>
<evidence type="ECO:0000313" key="4">
    <source>
        <dbReference type="Proteomes" id="UP000655225"/>
    </source>
</evidence>